<evidence type="ECO:0000256" key="9">
    <source>
        <dbReference type="RuleBase" id="RU003903"/>
    </source>
</evidence>
<evidence type="ECO:0000256" key="3">
    <source>
        <dbReference type="ARBA" id="ARBA00022857"/>
    </source>
</evidence>
<evidence type="ECO:0000256" key="8">
    <source>
        <dbReference type="PIRSR" id="PIRSR000193-1"/>
    </source>
</evidence>
<dbReference type="PANTHER" id="PTHR11645:SF0">
    <property type="entry name" value="PYRROLINE-5-CARBOXYLATE REDUCTASE 3"/>
    <property type="match status" value="1"/>
</dbReference>
<sequence>MKIGIIGAGKMAQALIHGLLNNHYITADRIYVTGSSISSSKKKAELLGVRYAPSNAELIETCDWIILGVKPHAIIPILSENRDLFVKNQKIILSLAAGISLASMEDATHKQQKIVRLMPNMAIEIGQSTTALVPNKQVNQSELDDVTALVETVGQAYLIGETMLPAFTGIAGCSPAFIALFIEGLARAGVKNGIVYQEAVNIAISATKSTAMLMSEKQLSPNTLIQDVCSPGGTTIEGVTTLEDERFIPTIVKAVDATISKDYFLSKKET</sequence>
<dbReference type="Gene3D" id="3.40.50.720">
    <property type="entry name" value="NAD(P)-binding Rossmann-like Domain"/>
    <property type="match status" value="1"/>
</dbReference>
<dbReference type="RefSeq" id="WP_126763570.1">
    <property type="nucleotide sequence ID" value="NZ_CP116507.1"/>
</dbReference>
<dbReference type="InterPro" id="IPR008927">
    <property type="entry name" value="6-PGluconate_DH-like_C_sf"/>
</dbReference>
<comment type="function">
    <text evidence="5 6">Catalyzes the reduction of 1-pyrroline-5-carboxylate (PCA) to L-proline.</text>
</comment>
<dbReference type="InterPro" id="IPR029036">
    <property type="entry name" value="P5CR_dimer"/>
</dbReference>
<dbReference type="GO" id="GO:0005737">
    <property type="term" value="C:cytoplasm"/>
    <property type="evidence" value="ECO:0007669"/>
    <property type="project" value="UniProtKB-SubCell"/>
</dbReference>
<comment type="pathway">
    <text evidence="6 9">Amino-acid biosynthesis; L-proline biosynthesis; L-proline from L-glutamate 5-semialdehyde: step 1/1.</text>
</comment>
<evidence type="ECO:0000256" key="7">
    <source>
        <dbReference type="NCBIfam" id="TIGR00112"/>
    </source>
</evidence>
<dbReference type="SUPFAM" id="SSF48179">
    <property type="entry name" value="6-phosphogluconate dehydrogenase C-terminal domain-like"/>
    <property type="match status" value="1"/>
</dbReference>
<keyword evidence="2 6" id="KW-0641">Proline biosynthesis</keyword>
<comment type="catalytic activity">
    <reaction evidence="6">
        <text>L-proline + NAD(+) = (S)-1-pyrroline-5-carboxylate + NADH + 2 H(+)</text>
        <dbReference type="Rhea" id="RHEA:14105"/>
        <dbReference type="ChEBI" id="CHEBI:15378"/>
        <dbReference type="ChEBI" id="CHEBI:17388"/>
        <dbReference type="ChEBI" id="CHEBI:57540"/>
        <dbReference type="ChEBI" id="CHEBI:57945"/>
        <dbReference type="ChEBI" id="CHEBI:60039"/>
        <dbReference type="EC" id="1.5.1.2"/>
    </reaction>
</comment>
<evidence type="ECO:0000313" key="12">
    <source>
        <dbReference type="EMBL" id="WCG22004.1"/>
    </source>
</evidence>
<comment type="subcellular location">
    <subcellularLocation>
        <location evidence="6">Cytoplasm</location>
    </subcellularLocation>
</comment>
<dbReference type="InterPro" id="IPR036291">
    <property type="entry name" value="NAD(P)-bd_dom_sf"/>
</dbReference>
<dbReference type="EC" id="1.5.1.2" evidence="6 7"/>
<dbReference type="PROSITE" id="PS00521">
    <property type="entry name" value="P5CR"/>
    <property type="match status" value="1"/>
</dbReference>
<dbReference type="GO" id="GO:0004735">
    <property type="term" value="F:pyrroline-5-carboxylate reductase activity"/>
    <property type="evidence" value="ECO:0007669"/>
    <property type="project" value="UniProtKB-UniRule"/>
</dbReference>
<dbReference type="InterPro" id="IPR028939">
    <property type="entry name" value="P5C_Rdtase_cat_N"/>
</dbReference>
<organism evidence="12 13">
    <name type="scientific">Vagococcus lutrae</name>
    <dbReference type="NCBI Taxonomy" id="81947"/>
    <lineage>
        <taxon>Bacteria</taxon>
        <taxon>Bacillati</taxon>
        <taxon>Bacillota</taxon>
        <taxon>Bacilli</taxon>
        <taxon>Lactobacillales</taxon>
        <taxon>Enterococcaceae</taxon>
        <taxon>Vagococcus</taxon>
    </lineage>
</organism>
<feature type="domain" description="Pyrroline-5-carboxylate reductase dimerisation" evidence="11">
    <location>
        <begin position="161"/>
        <end position="261"/>
    </location>
</feature>
<comment type="similarity">
    <text evidence="1 6 9">Belongs to the pyrroline-5-carboxylate reductase family.</text>
</comment>
<evidence type="ECO:0000256" key="1">
    <source>
        <dbReference type="ARBA" id="ARBA00005525"/>
    </source>
</evidence>
<dbReference type="GO" id="GO:0055129">
    <property type="term" value="P:L-proline biosynthetic process"/>
    <property type="evidence" value="ECO:0007669"/>
    <property type="project" value="UniProtKB-UniRule"/>
</dbReference>
<evidence type="ECO:0000259" key="10">
    <source>
        <dbReference type="Pfam" id="PF03807"/>
    </source>
</evidence>
<proteinExistence type="inferred from homology"/>
<dbReference type="HAMAP" id="MF_01925">
    <property type="entry name" value="P5C_reductase"/>
    <property type="match status" value="1"/>
</dbReference>
<feature type="domain" description="Pyrroline-5-carboxylate reductase catalytic N-terminal" evidence="10">
    <location>
        <begin position="2"/>
        <end position="98"/>
    </location>
</feature>
<dbReference type="Pfam" id="PF03807">
    <property type="entry name" value="F420_oxidored"/>
    <property type="match status" value="1"/>
</dbReference>
<evidence type="ECO:0000256" key="6">
    <source>
        <dbReference type="HAMAP-Rule" id="MF_01925"/>
    </source>
</evidence>
<dbReference type="EMBL" id="CP116507">
    <property type="protein sequence ID" value="WCG22004.1"/>
    <property type="molecule type" value="Genomic_DNA"/>
</dbReference>
<dbReference type="PIRSF" id="PIRSF000193">
    <property type="entry name" value="Pyrrol-5-carb_rd"/>
    <property type="match status" value="1"/>
</dbReference>
<gene>
    <name evidence="6 12" type="primary">proC</name>
    <name evidence="12" type="ORF">PML95_06265</name>
</gene>
<dbReference type="Proteomes" id="UP001179600">
    <property type="component" value="Chromosome"/>
</dbReference>
<comment type="catalytic activity">
    <reaction evidence="6 9">
        <text>L-proline + NADP(+) = (S)-1-pyrroline-5-carboxylate + NADPH + 2 H(+)</text>
        <dbReference type="Rhea" id="RHEA:14109"/>
        <dbReference type="ChEBI" id="CHEBI:15378"/>
        <dbReference type="ChEBI" id="CHEBI:17388"/>
        <dbReference type="ChEBI" id="CHEBI:57783"/>
        <dbReference type="ChEBI" id="CHEBI:58349"/>
        <dbReference type="ChEBI" id="CHEBI:60039"/>
        <dbReference type="EC" id="1.5.1.2"/>
    </reaction>
</comment>
<protein>
    <recommendedName>
        <fullName evidence="6 7">Pyrroline-5-carboxylate reductase</fullName>
        <shortName evidence="6">P5C reductase</shortName>
        <shortName evidence="6">P5CR</shortName>
        <ecNumber evidence="6 7">1.5.1.2</ecNumber>
    </recommendedName>
    <alternativeName>
        <fullName evidence="6">PCA reductase</fullName>
    </alternativeName>
</protein>
<evidence type="ECO:0000256" key="2">
    <source>
        <dbReference type="ARBA" id="ARBA00022650"/>
    </source>
</evidence>
<evidence type="ECO:0000313" key="13">
    <source>
        <dbReference type="Proteomes" id="UP001179600"/>
    </source>
</evidence>
<dbReference type="PANTHER" id="PTHR11645">
    <property type="entry name" value="PYRROLINE-5-CARBOXYLATE REDUCTASE"/>
    <property type="match status" value="1"/>
</dbReference>
<dbReference type="Pfam" id="PF14748">
    <property type="entry name" value="P5CR_dimer"/>
    <property type="match status" value="1"/>
</dbReference>
<dbReference type="NCBIfam" id="TIGR00112">
    <property type="entry name" value="proC"/>
    <property type="match status" value="1"/>
</dbReference>
<name>A0AAE9XMJ2_9ENTE</name>
<feature type="binding site" evidence="8">
    <location>
        <begin position="6"/>
        <end position="11"/>
    </location>
    <ligand>
        <name>NADP(+)</name>
        <dbReference type="ChEBI" id="CHEBI:58349"/>
    </ligand>
</feature>
<dbReference type="InterPro" id="IPR053790">
    <property type="entry name" value="P5CR-like_CS"/>
</dbReference>
<dbReference type="AlphaFoldDB" id="A0AAE9XMJ2"/>
<reference evidence="12" key="1">
    <citation type="submission" date="2023-01" db="EMBL/GenBank/DDBJ databases">
        <title>Oxazolidinone resistance genes in florfenicol resistant enterococci from beef cattle and veal calves at slaughter.</title>
        <authorList>
            <person name="Biggel M."/>
        </authorList>
    </citation>
    <scope>NUCLEOTIDE SEQUENCE</scope>
    <source>
        <strain evidence="12">K204-1</strain>
    </source>
</reference>
<evidence type="ECO:0000256" key="5">
    <source>
        <dbReference type="ARBA" id="ARBA00058118"/>
    </source>
</evidence>
<dbReference type="Gene3D" id="1.10.3730.10">
    <property type="entry name" value="ProC C-terminal domain-like"/>
    <property type="match status" value="1"/>
</dbReference>
<evidence type="ECO:0000256" key="4">
    <source>
        <dbReference type="ARBA" id="ARBA00023002"/>
    </source>
</evidence>
<accession>A0AAE9XMJ2</accession>
<keyword evidence="3 6" id="KW-0521">NADP</keyword>
<keyword evidence="6 9" id="KW-0028">Amino-acid biosynthesis</keyword>
<evidence type="ECO:0000259" key="11">
    <source>
        <dbReference type="Pfam" id="PF14748"/>
    </source>
</evidence>
<dbReference type="SUPFAM" id="SSF51735">
    <property type="entry name" value="NAD(P)-binding Rossmann-fold domains"/>
    <property type="match status" value="1"/>
</dbReference>
<dbReference type="FunFam" id="1.10.3730.10:FF:000001">
    <property type="entry name" value="Pyrroline-5-carboxylate reductase"/>
    <property type="match status" value="1"/>
</dbReference>
<keyword evidence="6" id="KW-0963">Cytoplasm</keyword>
<feature type="binding site" evidence="8">
    <location>
        <position position="55"/>
    </location>
    <ligand>
        <name>NADPH</name>
        <dbReference type="ChEBI" id="CHEBI:57783"/>
    </ligand>
</feature>
<dbReference type="InterPro" id="IPR000304">
    <property type="entry name" value="Pyrroline-COOH_reductase"/>
</dbReference>
<keyword evidence="4 6" id="KW-0560">Oxidoreductase</keyword>